<dbReference type="KEGG" id="pbl:PAAG_06199"/>
<proteinExistence type="predicted"/>
<dbReference type="GeneID" id="9095229"/>
<keyword evidence="3" id="KW-1185">Reference proteome</keyword>
<dbReference type="eggNOG" id="ENOG502RQZG">
    <property type="taxonomic scope" value="Eukaryota"/>
</dbReference>
<dbReference type="VEuPathDB" id="FungiDB:PAAG_06199"/>
<reference evidence="2 3" key="1">
    <citation type="journal article" date="2011" name="PLoS Genet.">
        <title>Comparative genomic analysis of human fungal pathogens causing paracoccidioidomycosis.</title>
        <authorList>
            <person name="Desjardins C.A."/>
            <person name="Champion M.D."/>
            <person name="Holder J.W."/>
            <person name="Muszewska A."/>
            <person name="Goldberg J."/>
            <person name="Bailao A.M."/>
            <person name="Brigido M.M."/>
            <person name="Ferreira M.E."/>
            <person name="Garcia A.M."/>
            <person name="Grynberg M."/>
            <person name="Gujja S."/>
            <person name="Heiman D.I."/>
            <person name="Henn M.R."/>
            <person name="Kodira C.D."/>
            <person name="Leon-Narvaez H."/>
            <person name="Longo L.V."/>
            <person name="Ma L.J."/>
            <person name="Malavazi I."/>
            <person name="Matsuo A.L."/>
            <person name="Morais F.V."/>
            <person name="Pereira M."/>
            <person name="Rodriguez-Brito S."/>
            <person name="Sakthikumar S."/>
            <person name="Salem-Izacc S.M."/>
            <person name="Sykes S.M."/>
            <person name="Teixeira M.M."/>
            <person name="Vallejo M.C."/>
            <person name="Walter M.E."/>
            <person name="Yandava C."/>
            <person name="Young S."/>
            <person name="Zeng Q."/>
            <person name="Zucker J."/>
            <person name="Felipe M.S."/>
            <person name="Goldman G.H."/>
            <person name="Haas B.J."/>
            <person name="McEwen J.G."/>
            <person name="Nino-Vega G."/>
            <person name="Puccia R."/>
            <person name="San-Blas G."/>
            <person name="Soares C.M."/>
            <person name="Birren B.W."/>
            <person name="Cuomo C.A."/>
        </authorList>
    </citation>
    <scope>NUCLEOTIDE SEQUENCE [LARGE SCALE GENOMIC DNA]</scope>
    <source>
        <strain evidence="3">ATCC MYA-826 / Pb01</strain>
    </source>
</reference>
<dbReference type="EMBL" id="KN294008">
    <property type="protein sequence ID" value="EEH35152.2"/>
    <property type="molecule type" value="Genomic_DNA"/>
</dbReference>
<dbReference type="Proteomes" id="UP000002059">
    <property type="component" value="Partially assembled WGS sequence"/>
</dbReference>
<dbReference type="AlphaFoldDB" id="C1H689"/>
<evidence type="ECO:0000313" key="3">
    <source>
        <dbReference type="Proteomes" id="UP000002059"/>
    </source>
</evidence>
<gene>
    <name evidence="2" type="ORF">PAAG_06199</name>
</gene>
<evidence type="ECO:0000313" key="2">
    <source>
        <dbReference type="EMBL" id="EEH35152.2"/>
    </source>
</evidence>
<dbReference type="OrthoDB" id="10586836at2759"/>
<feature type="region of interest" description="Disordered" evidence="1">
    <location>
        <begin position="22"/>
        <end position="79"/>
    </location>
</feature>
<dbReference type="RefSeq" id="XP_002791934.2">
    <property type="nucleotide sequence ID" value="XM_002791888.2"/>
</dbReference>
<accession>C1H689</accession>
<name>C1H689_PARBA</name>
<sequence>MVLEPGRGSPNTVMAVILKSELSPKDSTALGDSGSEHVTGLTPTSAEPSQASQLSGTSTAHILQKNTGTGRLPTTDDAS</sequence>
<dbReference type="HOGENOM" id="CLU_2606650_0_0_1"/>
<feature type="compositionally biased region" description="Polar residues" evidence="1">
    <location>
        <begin position="41"/>
        <end position="69"/>
    </location>
</feature>
<protein>
    <submittedName>
        <fullName evidence="2">Uncharacterized protein</fullName>
    </submittedName>
</protein>
<evidence type="ECO:0000256" key="1">
    <source>
        <dbReference type="SAM" id="MobiDB-lite"/>
    </source>
</evidence>
<organism evidence="2 3">
    <name type="scientific">Paracoccidioides lutzii (strain ATCC MYA-826 / Pb01)</name>
    <name type="common">Paracoccidioides brasiliensis</name>
    <dbReference type="NCBI Taxonomy" id="502779"/>
    <lineage>
        <taxon>Eukaryota</taxon>
        <taxon>Fungi</taxon>
        <taxon>Dikarya</taxon>
        <taxon>Ascomycota</taxon>
        <taxon>Pezizomycotina</taxon>
        <taxon>Eurotiomycetes</taxon>
        <taxon>Eurotiomycetidae</taxon>
        <taxon>Onygenales</taxon>
        <taxon>Ajellomycetaceae</taxon>
        <taxon>Paracoccidioides</taxon>
    </lineage>
</organism>